<name>A0A239LF24_9BURK</name>
<dbReference type="AlphaFoldDB" id="A0A239LF24"/>
<gene>
    <name evidence="1" type="ORF">SAMN06265795_12261</name>
</gene>
<evidence type="ECO:0000313" key="1">
    <source>
        <dbReference type="EMBL" id="SNT29246.1"/>
    </source>
</evidence>
<proteinExistence type="predicted"/>
<dbReference type="EMBL" id="FZOT01000022">
    <property type="protein sequence ID" value="SNT29246.1"/>
    <property type="molecule type" value="Genomic_DNA"/>
</dbReference>
<sequence>MRAGNYVEETTTAIAGASGNGAVTLTAIANTPRFSTVLGTGATTVRYVIEDTVNKKFESGIGTVAANVLTRSRPQITWDGATYKDASSSVAALAFGSTPASGNIKIRMAPLAEIAGALKPGRQQITDADNLWALYPISEHMQAGSNGSARTFYPNIEYYAGYKMSTAGLLTGIRIDLRTTSGAGTLKWALYDVGHNGLPNNKLVTFNNVNLSATGLKTDTAVASWAPANGIWLPPGWYVIGMICDVQIDLGGNTNNIDSLYCRSNGYGYGDTLRVAGSFASGLPATPSLSGASMNDPGASGHGNAWIGLKVIA</sequence>
<reference evidence="1 2" key="1">
    <citation type="submission" date="2017-06" db="EMBL/GenBank/DDBJ databases">
        <authorList>
            <person name="Kim H.J."/>
            <person name="Triplett B.A."/>
        </authorList>
    </citation>
    <scope>NUCLEOTIDE SEQUENCE [LARGE SCALE GENOMIC DNA]</scope>
    <source>
        <strain evidence="1 2">U15</strain>
    </source>
</reference>
<dbReference type="Proteomes" id="UP000198284">
    <property type="component" value="Unassembled WGS sequence"/>
</dbReference>
<accession>A0A239LF24</accession>
<protein>
    <submittedName>
        <fullName evidence="1">Uncharacterized protein</fullName>
    </submittedName>
</protein>
<organism evidence="1 2">
    <name type="scientific">Noviherbaspirillum humi</name>
    <dbReference type="NCBI Taxonomy" id="1688639"/>
    <lineage>
        <taxon>Bacteria</taxon>
        <taxon>Pseudomonadati</taxon>
        <taxon>Pseudomonadota</taxon>
        <taxon>Betaproteobacteria</taxon>
        <taxon>Burkholderiales</taxon>
        <taxon>Oxalobacteraceae</taxon>
        <taxon>Noviherbaspirillum</taxon>
    </lineage>
</organism>
<keyword evidence="2" id="KW-1185">Reference proteome</keyword>
<evidence type="ECO:0000313" key="2">
    <source>
        <dbReference type="Proteomes" id="UP000198284"/>
    </source>
</evidence>